<keyword evidence="8 12" id="KW-0067">ATP-binding</keyword>
<dbReference type="GO" id="GO:0006423">
    <property type="term" value="P:cysteinyl-tRNA aminoacylation"/>
    <property type="evidence" value="ECO:0007669"/>
    <property type="project" value="UniProtKB-UniRule"/>
</dbReference>
<dbReference type="HOGENOM" id="CLU_013528_0_1_2"/>
<dbReference type="InterPro" id="IPR009080">
    <property type="entry name" value="tRNAsynth_Ia_anticodon-bd"/>
</dbReference>
<dbReference type="GO" id="GO:0005524">
    <property type="term" value="F:ATP binding"/>
    <property type="evidence" value="ECO:0007669"/>
    <property type="project" value="UniProtKB-UniRule"/>
</dbReference>
<dbReference type="InterPro" id="IPR032678">
    <property type="entry name" value="tRNA-synt_1_cat_dom"/>
</dbReference>
<comment type="cofactor">
    <cofactor evidence="12">
        <name>Zn(2+)</name>
        <dbReference type="ChEBI" id="CHEBI:29105"/>
    </cofactor>
    <text evidence="12">Binds 1 zinc ion per subunit.</text>
</comment>
<feature type="domain" description="Cysteinyl-tRNA synthetase class Ia DALR" evidence="13">
    <location>
        <begin position="377"/>
        <end position="443"/>
    </location>
</feature>
<dbReference type="EMBL" id="CP000852">
    <property type="protein sequence ID" value="ABW01660.1"/>
    <property type="molecule type" value="Genomic_DNA"/>
</dbReference>
<dbReference type="SMART" id="SM00840">
    <property type="entry name" value="DALR_2"/>
    <property type="match status" value="1"/>
</dbReference>
<dbReference type="GO" id="GO:0005737">
    <property type="term" value="C:cytoplasm"/>
    <property type="evidence" value="ECO:0007669"/>
    <property type="project" value="UniProtKB-SubCell"/>
</dbReference>
<organism evidence="14 15">
    <name type="scientific">Caldivirga maquilingensis (strain ATCC 700844 / DSM 13496 / JCM 10307 / IC-167)</name>
    <dbReference type="NCBI Taxonomy" id="397948"/>
    <lineage>
        <taxon>Archaea</taxon>
        <taxon>Thermoproteota</taxon>
        <taxon>Thermoprotei</taxon>
        <taxon>Thermoproteales</taxon>
        <taxon>Thermoproteaceae</taxon>
        <taxon>Caldivirga</taxon>
    </lineage>
</organism>
<feature type="binding site" evidence="12">
    <location>
        <position position="293"/>
    </location>
    <ligand>
        <name>ATP</name>
        <dbReference type="ChEBI" id="CHEBI:30616"/>
    </ligand>
</feature>
<dbReference type="CDD" id="cd00672">
    <property type="entry name" value="CysRS_core"/>
    <property type="match status" value="1"/>
</dbReference>
<keyword evidence="3 12" id="KW-0963">Cytoplasm</keyword>
<dbReference type="KEGG" id="cma:Cmaq_0825"/>
<evidence type="ECO:0000256" key="5">
    <source>
        <dbReference type="ARBA" id="ARBA00022723"/>
    </source>
</evidence>
<dbReference type="AlphaFoldDB" id="A8MD04"/>
<evidence type="ECO:0000256" key="1">
    <source>
        <dbReference type="ARBA" id="ARBA00004496"/>
    </source>
</evidence>
<evidence type="ECO:0000256" key="7">
    <source>
        <dbReference type="ARBA" id="ARBA00022833"/>
    </source>
</evidence>
<feature type="short sequence motif" description="'KMSKS' region" evidence="12">
    <location>
        <begin position="290"/>
        <end position="294"/>
    </location>
</feature>
<evidence type="ECO:0000259" key="13">
    <source>
        <dbReference type="SMART" id="SM00840"/>
    </source>
</evidence>
<keyword evidence="10 12" id="KW-0030">Aminoacyl-tRNA synthetase</keyword>
<feature type="short sequence motif" description="'HIGH' region" evidence="12">
    <location>
        <begin position="49"/>
        <end position="59"/>
    </location>
</feature>
<evidence type="ECO:0000256" key="12">
    <source>
        <dbReference type="HAMAP-Rule" id="MF_00041"/>
    </source>
</evidence>
<comment type="similarity">
    <text evidence="2 12">Belongs to the class-I aminoacyl-tRNA synthetase family.</text>
</comment>
<reference evidence="14 15" key="1">
    <citation type="submission" date="2007-10" db="EMBL/GenBank/DDBJ databases">
        <title>Complete sequence of Caldivirga maquilingensis IC-167.</title>
        <authorList>
            <consortium name="US DOE Joint Genome Institute"/>
            <person name="Copeland A."/>
            <person name="Lucas S."/>
            <person name="Lapidus A."/>
            <person name="Barry K."/>
            <person name="Glavina del Rio T."/>
            <person name="Dalin E."/>
            <person name="Tice H."/>
            <person name="Pitluck S."/>
            <person name="Saunders E."/>
            <person name="Brettin T."/>
            <person name="Bruce D."/>
            <person name="Detter J.C."/>
            <person name="Han C."/>
            <person name="Schmutz J."/>
            <person name="Larimer F."/>
            <person name="Land M."/>
            <person name="Hauser L."/>
            <person name="Kyrpides N."/>
            <person name="Ivanova N."/>
            <person name="Biddle J.F."/>
            <person name="Zhang Z."/>
            <person name="Fitz-Gibbon S.T."/>
            <person name="Lowe T.M."/>
            <person name="Saltikov C."/>
            <person name="House C.H."/>
            <person name="Richardson P."/>
        </authorList>
    </citation>
    <scope>NUCLEOTIDE SEQUENCE [LARGE SCALE GENOMIC DNA]</scope>
    <source>
        <strain evidence="15">ATCC 700844 / DSM 13496 / JCM 10307 / IC-167</strain>
    </source>
</reference>
<dbReference type="Gene3D" id="1.20.120.1910">
    <property type="entry name" value="Cysteine-tRNA ligase, C-terminal anti-codon recognition domain"/>
    <property type="match status" value="1"/>
</dbReference>
<sequence>MVKNLSTISKDRYIGAVDLPIMVFNTATKMTEQFRLMKAGVARGYVCGLTPYDEAHVGHARVAVFFDLFRRYLEYLGINVRLVTNFTDIDDKIIEAARKEFGDDLINHWYEVPSRYIKKYLDYMDALYVKRAYAYPKVTENVQDMVKWIDELVRRGNAYVADGSVYFDVTKVPNYGEFSGQRINELIAGARVEPEPGKRNPLDFALWKAWKPNEPWWDSPWGPGRPGWHLECVVMSSKYLGVPFDFHGGGQDLVFPHHENEIAIAKVYYGLRLFARYWIHVGLVNIGGEKMSKSLGNIIPISDVLSKYDAEAVRLYFLNTHYRKPIDFSFSGIEAMENTLRGIYASFDYLIQLMNEASEKGTSDEAVTNDAFKFMVNFENALNDDFNTPAAVSELINLSNYINSRIVYQPEKVSKYSISQLLNVLSYMSQILGVLNRTRINPVLVDLINTLIKVRQSLRERKLYDAADLIREELGKLGIVLGDYGGRTYWFIDRKRLNLP</sequence>
<dbReference type="eggNOG" id="arCOG00486">
    <property type="taxonomic scope" value="Archaea"/>
</dbReference>
<dbReference type="FunFam" id="3.40.50.620:FF:000130">
    <property type="entry name" value="Cysteine--tRNA ligase"/>
    <property type="match status" value="1"/>
</dbReference>
<feature type="binding site" evidence="12">
    <location>
        <position position="261"/>
    </location>
    <ligand>
        <name>Zn(2+)</name>
        <dbReference type="ChEBI" id="CHEBI:29105"/>
    </ligand>
</feature>
<dbReference type="Pfam" id="PF23493">
    <property type="entry name" value="CysS_C"/>
    <property type="match status" value="1"/>
</dbReference>
<dbReference type="SUPFAM" id="SSF52374">
    <property type="entry name" value="Nucleotidylyl transferase"/>
    <property type="match status" value="1"/>
</dbReference>
<evidence type="ECO:0000256" key="3">
    <source>
        <dbReference type="ARBA" id="ARBA00022490"/>
    </source>
</evidence>
<dbReference type="InterPro" id="IPR015273">
    <property type="entry name" value="Cys-tRNA-synt_Ia_DALR"/>
</dbReference>
<dbReference type="InterPro" id="IPR014729">
    <property type="entry name" value="Rossmann-like_a/b/a_fold"/>
</dbReference>
<dbReference type="Proteomes" id="UP000001137">
    <property type="component" value="Chromosome"/>
</dbReference>
<evidence type="ECO:0000313" key="15">
    <source>
        <dbReference type="Proteomes" id="UP000001137"/>
    </source>
</evidence>
<accession>A8MD04</accession>
<proteinExistence type="inferred from homology"/>
<keyword evidence="7 12" id="KW-0862">Zinc</keyword>
<dbReference type="GO" id="GO:0004817">
    <property type="term" value="F:cysteine-tRNA ligase activity"/>
    <property type="evidence" value="ECO:0007669"/>
    <property type="project" value="UniProtKB-UniRule"/>
</dbReference>
<name>A8MD04_CALMQ</name>
<dbReference type="NCBIfam" id="TIGR00435">
    <property type="entry name" value="cysS"/>
    <property type="match status" value="1"/>
</dbReference>
<evidence type="ECO:0000256" key="9">
    <source>
        <dbReference type="ARBA" id="ARBA00022917"/>
    </source>
</evidence>
<keyword evidence="4 12" id="KW-0436">Ligase</keyword>
<protein>
    <recommendedName>
        <fullName evidence="12">Cysteine--tRNA ligase</fullName>
        <ecNumber evidence="12">6.1.1.16</ecNumber>
    </recommendedName>
    <alternativeName>
        <fullName evidence="12">Cysteinyl-tRNA synthetase</fullName>
        <shortName evidence="12">CysRS</shortName>
    </alternativeName>
</protein>
<dbReference type="SUPFAM" id="SSF47323">
    <property type="entry name" value="Anticodon-binding domain of a subclass of class I aminoacyl-tRNA synthetases"/>
    <property type="match status" value="1"/>
</dbReference>
<feature type="binding site" evidence="12">
    <location>
        <position position="232"/>
    </location>
    <ligand>
        <name>Zn(2+)</name>
        <dbReference type="ChEBI" id="CHEBI:29105"/>
    </ligand>
</feature>
<evidence type="ECO:0000256" key="11">
    <source>
        <dbReference type="ARBA" id="ARBA00047398"/>
    </source>
</evidence>
<feature type="binding site" evidence="12">
    <location>
        <position position="257"/>
    </location>
    <ligand>
        <name>Zn(2+)</name>
        <dbReference type="ChEBI" id="CHEBI:29105"/>
    </ligand>
</feature>
<dbReference type="Gene3D" id="3.40.50.620">
    <property type="entry name" value="HUPs"/>
    <property type="match status" value="1"/>
</dbReference>
<dbReference type="GO" id="GO:0008270">
    <property type="term" value="F:zinc ion binding"/>
    <property type="evidence" value="ECO:0007669"/>
    <property type="project" value="UniProtKB-UniRule"/>
</dbReference>
<gene>
    <name evidence="12" type="primary">cysS</name>
    <name evidence="14" type="ordered locus">Cmaq_0825</name>
</gene>
<evidence type="ECO:0000256" key="10">
    <source>
        <dbReference type="ARBA" id="ARBA00023146"/>
    </source>
</evidence>
<evidence type="ECO:0000256" key="4">
    <source>
        <dbReference type="ARBA" id="ARBA00022598"/>
    </source>
</evidence>
<keyword evidence="9 12" id="KW-0648">Protein biosynthesis</keyword>
<dbReference type="InterPro" id="IPR056411">
    <property type="entry name" value="CysS_C"/>
</dbReference>
<dbReference type="PANTHER" id="PTHR10890:SF3">
    <property type="entry name" value="CYSTEINE--TRNA LIGASE, CYTOPLASMIC"/>
    <property type="match status" value="1"/>
</dbReference>
<dbReference type="PRINTS" id="PR00983">
    <property type="entry name" value="TRNASYNTHCYS"/>
</dbReference>
<keyword evidence="5 12" id="KW-0479">Metal-binding</keyword>
<comment type="catalytic activity">
    <reaction evidence="11 12">
        <text>tRNA(Cys) + L-cysteine + ATP = L-cysteinyl-tRNA(Cys) + AMP + diphosphate</text>
        <dbReference type="Rhea" id="RHEA:17773"/>
        <dbReference type="Rhea" id="RHEA-COMP:9661"/>
        <dbReference type="Rhea" id="RHEA-COMP:9679"/>
        <dbReference type="ChEBI" id="CHEBI:30616"/>
        <dbReference type="ChEBI" id="CHEBI:33019"/>
        <dbReference type="ChEBI" id="CHEBI:35235"/>
        <dbReference type="ChEBI" id="CHEBI:78442"/>
        <dbReference type="ChEBI" id="CHEBI:78517"/>
        <dbReference type="ChEBI" id="CHEBI:456215"/>
        <dbReference type="EC" id="6.1.1.16"/>
    </reaction>
</comment>
<evidence type="ECO:0000313" key="14">
    <source>
        <dbReference type="EMBL" id="ABW01660.1"/>
    </source>
</evidence>
<dbReference type="EC" id="6.1.1.16" evidence="12"/>
<dbReference type="HAMAP" id="MF_00041">
    <property type="entry name" value="Cys_tRNA_synth"/>
    <property type="match status" value="1"/>
</dbReference>
<comment type="subcellular location">
    <subcellularLocation>
        <location evidence="1 12">Cytoplasm</location>
    </subcellularLocation>
</comment>
<keyword evidence="15" id="KW-1185">Reference proteome</keyword>
<keyword evidence="6 12" id="KW-0547">Nucleotide-binding</keyword>
<dbReference type="PANTHER" id="PTHR10890">
    <property type="entry name" value="CYSTEINYL-TRNA SYNTHETASE"/>
    <property type="match status" value="1"/>
</dbReference>
<dbReference type="STRING" id="397948.Cmaq_0825"/>
<dbReference type="Pfam" id="PF09190">
    <property type="entry name" value="DALR_2"/>
    <property type="match status" value="1"/>
</dbReference>
<dbReference type="Pfam" id="PF01406">
    <property type="entry name" value="tRNA-synt_1e"/>
    <property type="match status" value="1"/>
</dbReference>
<feature type="binding site" evidence="12">
    <location>
        <position position="47"/>
    </location>
    <ligand>
        <name>Zn(2+)</name>
        <dbReference type="ChEBI" id="CHEBI:29105"/>
    </ligand>
</feature>
<evidence type="ECO:0000256" key="6">
    <source>
        <dbReference type="ARBA" id="ARBA00022741"/>
    </source>
</evidence>
<dbReference type="InterPro" id="IPR024909">
    <property type="entry name" value="Cys-tRNA/MSH_ligase"/>
</dbReference>
<evidence type="ECO:0000256" key="8">
    <source>
        <dbReference type="ARBA" id="ARBA00022840"/>
    </source>
</evidence>
<dbReference type="InterPro" id="IPR015803">
    <property type="entry name" value="Cys-tRNA-ligase"/>
</dbReference>
<evidence type="ECO:0000256" key="2">
    <source>
        <dbReference type="ARBA" id="ARBA00005594"/>
    </source>
</evidence>